<dbReference type="Pfam" id="PF12719">
    <property type="entry name" value="Cnd3"/>
    <property type="match status" value="1"/>
</dbReference>
<keyword evidence="3" id="KW-0158">Chromosome</keyword>
<organism evidence="10 11">
    <name type="scientific">Calicophoron daubneyi</name>
    <name type="common">Rumen fluke</name>
    <name type="synonym">Paramphistomum daubneyi</name>
    <dbReference type="NCBI Taxonomy" id="300641"/>
    <lineage>
        <taxon>Eukaryota</taxon>
        <taxon>Metazoa</taxon>
        <taxon>Spiralia</taxon>
        <taxon>Lophotrochozoa</taxon>
        <taxon>Platyhelminthes</taxon>
        <taxon>Trematoda</taxon>
        <taxon>Digenea</taxon>
        <taxon>Plagiorchiida</taxon>
        <taxon>Pronocephalata</taxon>
        <taxon>Paramphistomoidea</taxon>
        <taxon>Paramphistomidae</taxon>
        <taxon>Calicophoron</taxon>
    </lineage>
</organism>
<keyword evidence="5" id="KW-0498">Mitosis</keyword>
<evidence type="ECO:0000256" key="7">
    <source>
        <dbReference type="ARBA" id="ARBA00023306"/>
    </source>
</evidence>
<comment type="similarity">
    <text evidence="2">Belongs to the CND3 (condensin subunit 3) family.</text>
</comment>
<evidence type="ECO:0000313" key="10">
    <source>
        <dbReference type="EMBL" id="CAL5132880.1"/>
    </source>
</evidence>
<evidence type="ECO:0000256" key="2">
    <source>
        <dbReference type="ARBA" id="ARBA00006533"/>
    </source>
</evidence>
<feature type="compositionally biased region" description="Polar residues" evidence="8">
    <location>
        <begin position="608"/>
        <end position="618"/>
    </location>
</feature>
<dbReference type="InterPro" id="IPR011989">
    <property type="entry name" value="ARM-like"/>
</dbReference>
<feature type="compositionally biased region" description="Basic and acidic residues" evidence="8">
    <location>
        <begin position="1263"/>
        <end position="1276"/>
    </location>
</feature>
<dbReference type="GO" id="GO:0005737">
    <property type="term" value="C:cytoplasm"/>
    <property type="evidence" value="ECO:0007669"/>
    <property type="project" value="TreeGrafter"/>
</dbReference>
<dbReference type="GO" id="GO:0000796">
    <property type="term" value="C:condensin complex"/>
    <property type="evidence" value="ECO:0007669"/>
    <property type="project" value="InterPro"/>
</dbReference>
<dbReference type="InterPro" id="IPR001943">
    <property type="entry name" value="UVR_dom"/>
</dbReference>
<dbReference type="SUPFAM" id="SSF48371">
    <property type="entry name" value="ARM repeat"/>
    <property type="match status" value="1"/>
</dbReference>
<feature type="region of interest" description="Disordered" evidence="8">
    <location>
        <begin position="508"/>
        <end position="528"/>
    </location>
</feature>
<evidence type="ECO:0000256" key="1">
    <source>
        <dbReference type="ARBA" id="ARBA00004286"/>
    </source>
</evidence>
<keyword evidence="6" id="KW-0226">DNA condensation</keyword>
<evidence type="ECO:0000256" key="5">
    <source>
        <dbReference type="ARBA" id="ARBA00022776"/>
    </source>
</evidence>
<dbReference type="GO" id="GO:0000793">
    <property type="term" value="C:condensed chromosome"/>
    <property type="evidence" value="ECO:0007669"/>
    <property type="project" value="TreeGrafter"/>
</dbReference>
<evidence type="ECO:0000256" key="4">
    <source>
        <dbReference type="ARBA" id="ARBA00022618"/>
    </source>
</evidence>
<reference evidence="10" key="1">
    <citation type="submission" date="2024-06" db="EMBL/GenBank/DDBJ databases">
        <authorList>
            <person name="Liu X."/>
            <person name="Lenzi L."/>
            <person name="Haldenby T S."/>
            <person name="Uol C."/>
        </authorList>
    </citation>
    <scope>NUCLEOTIDE SEQUENCE</scope>
</reference>
<sequence>MAGDGCSDATAESGVSVMLDAFKECQLNSLSHDRLCIKLKNLYEKSRFSHFADEFFELCRYSLINCERTPYRERTIEFITKFVLFCGKSSEDGTVDTLSNRLLLKTFLFCMKYNECPNPAVRFRCMQIIHKLLEGIGDNGVMPDELYSSLQAILLRRVQDTKSSVRVQAIQALSRMQDPTNPECLAVESFIWLTRHDPTADVRRAALAAMVLTTRTLPSLIERCRDVSDAVRRTAYKIMASRSVLRPLSIAKRIRVLQDGLSDRSVDVKRAAQELVLAWFKVTENDPVRLLRRLDTEGVPDTSQLMLDNLFAVLPSDEFKAMVKKWSDNNLDQNHILKVDCMNSESAFFWRALIEFLAKRQSDVPPISTTSTELDNDMEDKGDTEAELPLIDSVLPSVSPYVDLIKWLIEKLVQSVVAEEFDEKTMELECVVLQVLRIASSLDLSDEFGRRRLVSLVHNWITSPTVPDTLSPQLLKAYALLEPDLRKRVANVIEMISELCDPTEPIQSAGASSSCTEQGAKMSPLVDGVPETKNVDKVVAEISKETERNIRLKIAKIDVRMNELNESLHECVKRKDFERATSLRDECDQLDSERSALLRELHGTHPCQSSADVANVEQSPDKTKNPTKVDQQVVTGTGDDAEDEAAEDAHQGLLDRCSASVLLKANRIASLLVQQSNTLWRLPASLRSLLDSLIFPSIQHADPSVRNQAILALGLCCSMDLPLATQYLPLFYSAMRVDHVMISETALRCIVDCLLIFGFRPFHEANIRPNTRIASTDDSVVEMQEEDNNDAVDTSDFVVLLRRTEQDAQLSCANSTLSRREDMSKTAALLIKPIMELLNSDDDDLRTTSALGLAKLLLYDRLISSQILSVLLLLWFNPISEDRPAIRRGLACFFTDYACGNTASSVGSGVGNYDHQAALADAVLPTLTTLIRAPASSPLSEVEPADVASLLARLTDTTSLQPPEEHARRVAEPPSDTLNGSNTEASQPKTVQAKFAFENENPHHDRLALSLANEILKAPQSAEAKLYLRMLCQLRLSRNNVSVHKELLILANSMVKFVDRSSALVLHRFRKQIDENLERLGFNPAQLLEEAKNVDEQSSPEPSNSAELNCTLLSTSRPSNLNHPTLLGSARVNMHLLDDNHERPDDHRPHASSILAQTNRTLAGLSILDKSGRHATLLNFSDDESEEDTTQLESNLTDQSHKPENRESSADDKKVTTSAGPVKKSKPSKRRKRTARVKVPSSEESSSEMESEDDSNVEAYDTEPEKERPEVGKENVHVIPRSPPTVRKAKGSTAANVARPRRGQSVSSPSQSPTRQSGSRTRANTRTVPSSNIRRASANTPRSTSRTLRSARKASVTRASDTSSKRIYKRN</sequence>
<dbReference type="PROSITE" id="PS50151">
    <property type="entry name" value="UVR"/>
    <property type="match status" value="1"/>
</dbReference>
<dbReference type="EMBL" id="CAXLJL010000145">
    <property type="protein sequence ID" value="CAL5132880.1"/>
    <property type="molecule type" value="Genomic_DNA"/>
</dbReference>
<dbReference type="InterPro" id="IPR025977">
    <property type="entry name" value="Cnd3_C"/>
</dbReference>
<dbReference type="Gene3D" id="1.25.10.10">
    <property type="entry name" value="Leucine-rich Repeat Variant"/>
    <property type="match status" value="1"/>
</dbReference>
<comment type="caution">
    <text evidence="10">The sequence shown here is derived from an EMBL/GenBank/DDBJ whole genome shotgun (WGS) entry which is preliminary data.</text>
</comment>
<dbReference type="InterPro" id="IPR027165">
    <property type="entry name" value="CND3"/>
</dbReference>
<keyword evidence="4" id="KW-0132">Cell division</keyword>
<dbReference type="GO" id="GO:0007076">
    <property type="term" value="P:mitotic chromosome condensation"/>
    <property type="evidence" value="ECO:0007669"/>
    <property type="project" value="InterPro"/>
</dbReference>
<feature type="region of interest" description="Disordered" evidence="8">
    <location>
        <begin position="1180"/>
        <end position="1371"/>
    </location>
</feature>
<dbReference type="InterPro" id="IPR016024">
    <property type="entry name" value="ARM-type_fold"/>
</dbReference>
<evidence type="ECO:0000256" key="8">
    <source>
        <dbReference type="SAM" id="MobiDB-lite"/>
    </source>
</evidence>
<feature type="compositionally biased region" description="Polar residues" evidence="8">
    <location>
        <begin position="508"/>
        <end position="517"/>
    </location>
</feature>
<dbReference type="Pfam" id="PF02151">
    <property type="entry name" value="UVR"/>
    <property type="match status" value="1"/>
</dbReference>
<feature type="region of interest" description="Disordered" evidence="8">
    <location>
        <begin position="608"/>
        <end position="633"/>
    </location>
</feature>
<protein>
    <recommendedName>
        <fullName evidence="9">UVR domain-containing protein</fullName>
    </recommendedName>
</protein>
<gene>
    <name evidence="10" type="ORF">CDAUBV1_LOCUS5761</name>
</gene>
<dbReference type="PANTHER" id="PTHR14418">
    <property type="entry name" value="CONDENSIN COMPLEX SUBUNIT 3-RELATED"/>
    <property type="match status" value="1"/>
</dbReference>
<feature type="compositionally biased region" description="Acidic residues" evidence="8">
    <location>
        <begin position="1181"/>
        <end position="1190"/>
    </location>
</feature>
<evidence type="ECO:0000256" key="6">
    <source>
        <dbReference type="ARBA" id="ARBA00023067"/>
    </source>
</evidence>
<keyword evidence="7" id="KW-0131">Cell cycle</keyword>
<feature type="compositionally biased region" description="Acidic residues" evidence="8">
    <location>
        <begin position="1245"/>
        <end position="1262"/>
    </location>
</feature>
<proteinExistence type="inferred from homology"/>
<evidence type="ECO:0000313" key="11">
    <source>
        <dbReference type="Proteomes" id="UP001497525"/>
    </source>
</evidence>
<feature type="region of interest" description="Disordered" evidence="8">
    <location>
        <begin position="958"/>
        <end position="987"/>
    </location>
</feature>
<evidence type="ECO:0000256" key="3">
    <source>
        <dbReference type="ARBA" id="ARBA00022454"/>
    </source>
</evidence>
<feature type="domain" description="UVR" evidence="9">
    <location>
        <begin position="558"/>
        <end position="593"/>
    </location>
</feature>
<evidence type="ECO:0000259" key="9">
    <source>
        <dbReference type="PROSITE" id="PS50151"/>
    </source>
</evidence>
<accession>A0AAV2T7Y9</accession>
<feature type="compositionally biased region" description="Polar residues" evidence="8">
    <location>
        <begin position="1304"/>
        <end position="1348"/>
    </location>
</feature>
<feature type="compositionally biased region" description="Basic residues" evidence="8">
    <location>
        <begin position="1223"/>
        <end position="1236"/>
    </location>
</feature>
<feature type="compositionally biased region" description="Polar residues" evidence="8">
    <location>
        <begin position="976"/>
        <end position="987"/>
    </location>
</feature>
<feature type="compositionally biased region" description="Basic and acidic residues" evidence="8">
    <location>
        <begin position="1199"/>
        <end position="1215"/>
    </location>
</feature>
<dbReference type="GO" id="GO:0051301">
    <property type="term" value="P:cell division"/>
    <property type="evidence" value="ECO:0007669"/>
    <property type="project" value="UniProtKB-KW"/>
</dbReference>
<dbReference type="Proteomes" id="UP001497525">
    <property type="component" value="Unassembled WGS sequence"/>
</dbReference>
<comment type="subcellular location">
    <subcellularLocation>
        <location evidence="1">Chromosome</location>
    </subcellularLocation>
</comment>
<dbReference type="PANTHER" id="PTHR14418:SF5">
    <property type="entry name" value="CONDENSIN COMPLEX SUBUNIT 3"/>
    <property type="match status" value="1"/>
</dbReference>
<name>A0AAV2T7Y9_CALDB</name>